<feature type="domain" description="START" evidence="10">
    <location>
        <begin position="148"/>
        <end position="359"/>
    </location>
</feature>
<keyword evidence="9" id="KW-0732">Signal</keyword>
<keyword evidence="4" id="KW-0256">Endoplasmic reticulum</keyword>
<dbReference type="InterPro" id="IPR043502">
    <property type="entry name" value="DNA/RNA_pol_sf"/>
</dbReference>
<evidence type="ECO:0000256" key="8">
    <source>
        <dbReference type="ARBA" id="ARBA00023180"/>
    </source>
</evidence>
<dbReference type="Pfam" id="PF01852">
    <property type="entry name" value="START"/>
    <property type="match status" value="1"/>
</dbReference>
<evidence type="ECO:0000259" key="10">
    <source>
        <dbReference type="PROSITE" id="PS50848"/>
    </source>
</evidence>
<dbReference type="SUPFAM" id="SSF56672">
    <property type="entry name" value="DNA/RNA polymerases"/>
    <property type="match status" value="1"/>
</dbReference>
<dbReference type="AlphaFoldDB" id="A0A7J7MR10"/>
<comment type="caution">
    <text evidence="11">The sequence shown here is derived from an EMBL/GenBank/DDBJ whole genome shotgun (WGS) entry which is preliminary data.</text>
</comment>
<dbReference type="SUPFAM" id="SSF55961">
    <property type="entry name" value="Bet v1-like"/>
    <property type="match status" value="1"/>
</dbReference>
<keyword evidence="7" id="KW-0472">Membrane</keyword>
<keyword evidence="5" id="KW-0735">Signal-anchor</keyword>
<dbReference type="InterPro" id="IPR041577">
    <property type="entry name" value="RT_RNaseH_2"/>
</dbReference>
<keyword evidence="12" id="KW-1185">Reference proteome</keyword>
<feature type="signal peptide" evidence="9">
    <location>
        <begin position="1"/>
        <end position="17"/>
    </location>
</feature>
<dbReference type="InterPro" id="IPR001107">
    <property type="entry name" value="Band_7"/>
</dbReference>
<evidence type="ECO:0000313" key="11">
    <source>
        <dbReference type="EMBL" id="KAF6157212.1"/>
    </source>
</evidence>
<evidence type="ECO:0000256" key="5">
    <source>
        <dbReference type="ARBA" id="ARBA00022968"/>
    </source>
</evidence>
<evidence type="ECO:0000313" key="12">
    <source>
        <dbReference type="Proteomes" id="UP000541444"/>
    </source>
</evidence>
<dbReference type="InterPro" id="IPR033294">
    <property type="entry name" value="Erlin1/2"/>
</dbReference>
<dbReference type="Proteomes" id="UP000541444">
    <property type="component" value="Unassembled WGS sequence"/>
</dbReference>
<comment type="subcellular location">
    <subcellularLocation>
        <location evidence="1">Endoplasmic reticulum membrane</location>
        <topology evidence="1">Single-pass type II membrane protein</topology>
    </subcellularLocation>
</comment>
<dbReference type="InterPro" id="IPR002913">
    <property type="entry name" value="START_lipid-bd_dom"/>
</dbReference>
<evidence type="ECO:0000256" key="7">
    <source>
        <dbReference type="ARBA" id="ARBA00023136"/>
    </source>
</evidence>
<dbReference type="Pfam" id="PF17919">
    <property type="entry name" value="RT_RNaseH_2"/>
    <property type="match status" value="1"/>
</dbReference>
<gene>
    <name evidence="11" type="ORF">GIB67_041673</name>
</gene>
<dbReference type="EMBL" id="JACGCM010001281">
    <property type="protein sequence ID" value="KAF6157212.1"/>
    <property type="molecule type" value="Genomic_DNA"/>
</dbReference>
<evidence type="ECO:0000256" key="6">
    <source>
        <dbReference type="ARBA" id="ARBA00022989"/>
    </source>
</evidence>
<dbReference type="GO" id="GO:0015485">
    <property type="term" value="F:cholesterol binding"/>
    <property type="evidence" value="ECO:0007669"/>
    <property type="project" value="TreeGrafter"/>
</dbReference>
<protein>
    <recommendedName>
        <fullName evidence="10">START domain-containing protein</fullName>
    </recommendedName>
</protein>
<evidence type="ECO:0000256" key="2">
    <source>
        <dbReference type="ARBA" id="ARBA00008164"/>
    </source>
</evidence>
<dbReference type="Pfam" id="PF01145">
    <property type="entry name" value="Band_7"/>
    <property type="match status" value="1"/>
</dbReference>
<comment type="similarity">
    <text evidence="2">Belongs to the band 7/mec-2 family.</text>
</comment>
<evidence type="ECO:0000256" key="3">
    <source>
        <dbReference type="ARBA" id="ARBA00022692"/>
    </source>
</evidence>
<dbReference type="GO" id="GO:0005789">
    <property type="term" value="C:endoplasmic reticulum membrane"/>
    <property type="evidence" value="ECO:0007669"/>
    <property type="project" value="UniProtKB-SubCell"/>
</dbReference>
<name>A0A7J7MR10_9MAGN</name>
<dbReference type="GO" id="GO:0032933">
    <property type="term" value="P:SREBP signaling pathway"/>
    <property type="evidence" value="ECO:0007669"/>
    <property type="project" value="TreeGrafter"/>
</dbReference>
<dbReference type="PANTHER" id="PTHR15351">
    <property type="entry name" value="ERLIN (ER LIPID RAFT ASSOCIATED PROTEIN) HOMOLOG"/>
    <property type="match status" value="1"/>
</dbReference>
<evidence type="ECO:0000256" key="1">
    <source>
        <dbReference type="ARBA" id="ARBA00004648"/>
    </source>
</evidence>
<dbReference type="Gene3D" id="3.50.50.100">
    <property type="match status" value="1"/>
</dbReference>
<keyword evidence="6" id="KW-1133">Transmembrane helix</keyword>
<organism evidence="11 12">
    <name type="scientific">Kingdonia uniflora</name>
    <dbReference type="NCBI Taxonomy" id="39325"/>
    <lineage>
        <taxon>Eukaryota</taxon>
        <taxon>Viridiplantae</taxon>
        <taxon>Streptophyta</taxon>
        <taxon>Embryophyta</taxon>
        <taxon>Tracheophyta</taxon>
        <taxon>Spermatophyta</taxon>
        <taxon>Magnoliopsida</taxon>
        <taxon>Ranunculales</taxon>
        <taxon>Circaeasteraceae</taxon>
        <taxon>Kingdonia</taxon>
    </lineage>
</organism>
<sequence length="727" mass="83254">MSLFWCVLLSIKQFSIEHCMIGIDEWMRVPSVEDVFALGDCAGFLDKTGKQVLPALAQIYDKIHHEINQFCSAQSLRQVYIDMFDQIDEKMKDALQVDCTRYAPGIEILSVRVTKPTIPASIKHNFEQMEKESTKVLIAMERQMVAEKEAETQKKISLAEAEMNAQVSKILMEQKLMEKDSSKRQQEIENHMYMAREKSLTDADFYKVMKEAEANKLSHPSILSSGLLNLLQTIQRSFSETRCQTWSMIRGCLGILQAQIFSRLHIYNYFLIHFFGGMKNCALQLMHGELQVLSPLVPIREVHFLRFCKQHAEGVWAVVDVSVDMNRDTSNPQTFVSSRRLPSGYVVQDMPNGYSKCVIAGGTTGAIIEADLYPIDSIETRLQTAYSLFTAGIGGEGAFADGSSADKVNLWGAVLRSDATKESCEGIVRCFRVLLRDDYDVRHANFPHHDALVIMLKIRNVVLHKMMINTGSSIELLFQSTIDQMRLADKVQPSDINICGFNGFREERVGKIILSITKLAGKIPTINDFFSKSSDRCRWLFDLLCQGTTKKKSKKDPEIEWITKYEAAFQELKRYLGKPPVMSTPTEREELTIYLVVTDESLSYVLICLDEKTEKPIYFISKPLTLAESWYTKIKKLLLALMYTSQKLKQYFQAYSVQVMTNYPLREILFKREKSKRVQQWSVILGKHEIRFEPRYSEKGHAAVNFLVDFPVKDPDWEEDSADINKE</sequence>
<accession>A0A7J7MR10</accession>
<dbReference type="PANTHER" id="PTHR15351:SF3">
    <property type="entry name" value="ERLIN"/>
    <property type="match status" value="1"/>
</dbReference>
<keyword evidence="8" id="KW-0325">Glycoprotein</keyword>
<evidence type="ECO:0000256" key="9">
    <source>
        <dbReference type="SAM" id="SignalP"/>
    </source>
</evidence>
<keyword evidence="3" id="KW-0812">Transmembrane</keyword>
<evidence type="ECO:0000256" key="4">
    <source>
        <dbReference type="ARBA" id="ARBA00022824"/>
    </source>
</evidence>
<dbReference type="GO" id="GO:0031625">
    <property type="term" value="F:ubiquitin protein ligase binding"/>
    <property type="evidence" value="ECO:0007669"/>
    <property type="project" value="InterPro"/>
</dbReference>
<dbReference type="OrthoDB" id="77368at2759"/>
<feature type="chain" id="PRO_5029799579" description="START domain-containing protein" evidence="9">
    <location>
        <begin position="18"/>
        <end position="727"/>
    </location>
</feature>
<dbReference type="PROSITE" id="PS50848">
    <property type="entry name" value="START"/>
    <property type="match status" value="1"/>
</dbReference>
<proteinExistence type="inferred from homology"/>
<reference evidence="11 12" key="1">
    <citation type="journal article" date="2020" name="IScience">
        <title>Genome Sequencing of the Endangered Kingdonia uniflora (Circaeasteraceae, Ranunculales) Reveals Potential Mechanisms of Evolutionary Specialization.</title>
        <authorList>
            <person name="Sun Y."/>
            <person name="Deng T."/>
            <person name="Zhang A."/>
            <person name="Moore M.J."/>
            <person name="Landis J.B."/>
            <person name="Lin N."/>
            <person name="Zhang H."/>
            <person name="Zhang X."/>
            <person name="Huang J."/>
            <person name="Zhang X."/>
            <person name="Sun H."/>
            <person name="Wang H."/>
        </authorList>
    </citation>
    <scope>NUCLEOTIDE SEQUENCE [LARGE SCALE GENOMIC DNA]</scope>
    <source>
        <strain evidence="11">TB1705</strain>
        <tissue evidence="11">Leaf</tissue>
    </source>
</reference>